<evidence type="ECO:0000256" key="2">
    <source>
        <dbReference type="ARBA" id="ARBA00022771"/>
    </source>
</evidence>
<keyword evidence="3" id="KW-0862">Zinc</keyword>
<feature type="domain" description="MYND-type" evidence="4">
    <location>
        <begin position="89"/>
        <end position="129"/>
    </location>
</feature>
<evidence type="ECO:0000256" key="3">
    <source>
        <dbReference type="ARBA" id="ARBA00022833"/>
    </source>
</evidence>
<dbReference type="Gene3D" id="6.10.140.2220">
    <property type="match status" value="1"/>
</dbReference>
<reference evidence="5" key="1">
    <citation type="journal article" date="2020" name="Nature">
        <title>Giant virus diversity and host interactions through global metagenomics.</title>
        <authorList>
            <person name="Schulz F."/>
            <person name="Roux S."/>
            <person name="Paez-Espino D."/>
            <person name="Jungbluth S."/>
            <person name="Walsh D.A."/>
            <person name="Denef V.J."/>
            <person name="McMahon K.D."/>
            <person name="Konstantinidis K.T."/>
            <person name="Eloe-Fadrosh E.A."/>
            <person name="Kyrpides N.C."/>
            <person name="Woyke T."/>
        </authorList>
    </citation>
    <scope>NUCLEOTIDE SEQUENCE</scope>
    <source>
        <strain evidence="5">GVMAG-S-ERX556106-38</strain>
    </source>
</reference>
<dbReference type="SUPFAM" id="SSF144232">
    <property type="entry name" value="HIT/MYND zinc finger-like"/>
    <property type="match status" value="1"/>
</dbReference>
<dbReference type="AlphaFoldDB" id="A0A6C0FE29"/>
<dbReference type="Pfam" id="PF01753">
    <property type="entry name" value="zf-MYND"/>
    <property type="match status" value="1"/>
</dbReference>
<name>A0A6C0FE29_9ZZZZ</name>
<accession>A0A6C0FE29</accession>
<evidence type="ECO:0000256" key="1">
    <source>
        <dbReference type="ARBA" id="ARBA00022723"/>
    </source>
</evidence>
<evidence type="ECO:0000259" key="4">
    <source>
        <dbReference type="PROSITE" id="PS50865"/>
    </source>
</evidence>
<keyword evidence="2" id="KW-0863">Zinc-finger</keyword>
<dbReference type="InterPro" id="IPR002893">
    <property type="entry name" value="Znf_MYND"/>
</dbReference>
<sequence length="149" mass="16829">MSVPELYKIPHEVPGFQIPPHGSPMQVQYITSLKMGNGENMFLKGVNNLPIKDIEKVFNVTSEGEEPTQEKVTHLAQMLTFNLLANRICEQCGDKRDLTKLSICGSCALAWYCSKECQERHWATHKLRCCKKDGPLNTGYQAIAMVKMK</sequence>
<evidence type="ECO:0000313" key="5">
    <source>
        <dbReference type="EMBL" id="QHT38863.1"/>
    </source>
</evidence>
<dbReference type="GO" id="GO:0008270">
    <property type="term" value="F:zinc ion binding"/>
    <property type="evidence" value="ECO:0007669"/>
    <property type="project" value="UniProtKB-KW"/>
</dbReference>
<keyword evidence="1" id="KW-0479">Metal-binding</keyword>
<organism evidence="5">
    <name type="scientific">viral metagenome</name>
    <dbReference type="NCBI Taxonomy" id="1070528"/>
    <lineage>
        <taxon>unclassified sequences</taxon>
        <taxon>metagenomes</taxon>
        <taxon>organismal metagenomes</taxon>
    </lineage>
</organism>
<proteinExistence type="predicted"/>
<dbReference type="EMBL" id="MN738835">
    <property type="protein sequence ID" value="QHT38863.1"/>
    <property type="molecule type" value="Genomic_DNA"/>
</dbReference>
<dbReference type="PROSITE" id="PS50865">
    <property type="entry name" value="ZF_MYND_2"/>
    <property type="match status" value="1"/>
</dbReference>
<protein>
    <recommendedName>
        <fullName evidence="4">MYND-type domain-containing protein</fullName>
    </recommendedName>
</protein>